<dbReference type="InterPro" id="IPR013324">
    <property type="entry name" value="RNA_pol_sigma_r3/r4-like"/>
</dbReference>
<evidence type="ECO:0000256" key="3">
    <source>
        <dbReference type="ARBA" id="ARBA00023082"/>
    </source>
</evidence>
<reference evidence="9" key="1">
    <citation type="submission" date="2020-11" db="EMBL/GenBank/DDBJ databases">
        <title>Sequencing the genomes of 1000 actinobacteria strains.</title>
        <authorList>
            <person name="Klenk H.-P."/>
        </authorList>
    </citation>
    <scope>NUCLEOTIDE SEQUENCE</scope>
    <source>
        <strain evidence="9">DSM 43175</strain>
    </source>
</reference>
<dbReference type="InterPro" id="IPR039425">
    <property type="entry name" value="RNA_pol_sigma-70-like"/>
</dbReference>
<dbReference type="GO" id="GO:0016987">
    <property type="term" value="F:sigma factor activity"/>
    <property type="evidence" value="ECO:0007669"/>
    <property type="project" value="UniProtKB-KW"/>
</dbReference>
<feature type="domain" description="RNA polymerase sigma-70 region 2" evidence="7">
    <location>
        <begin position="30"/>
        <end position="97"/>
    </location>
</feature>
<dbReference type="GO" id="GO:0003677">
    <property type="term" value="F:DNA binding"/>
    <property type="evidence" value="ECO:0007669"/>
    <property type="project" value="UniProtKB-KW"/>
</dbReference>
<feature type="compositionally biased region" description="Polar residues" evidence="6">
    <location>
        <begin position="10"/>
        <end position="21"/>
    </location>
</feature>
<dbReference type="Proteomes" id="UP000614047">
    <property type="component" value="Unassembled WGS sequence"/>
</dbReference>
<proteinExistence type="inferred from homology"/>
<sequence>MTAQPRMDSAAQTPRASNEPTPESDMFAELYDRYFCDIYRYIAGRLGTTAAEDVTADTFLIAFRKRDAFDPARGDLRPWLFGIATTQVAQHRRAEARWYRRLGSDGAAPAVVSHENQVVDWVAAQGLRGRLAAAIGGLSQGDRDVLLLVALGELRGDEVAKALGIPPGTVRSRLNRARRKLRKTLGENNPLTDLEDVDG</sequence>
<feature type="region of interest" description="Disordered" evidence="6">
    <location>
        <begin position="1"/>
        <end position="23"/>
    </location>
</feature>
<comment type="caution">
    <text evidence="9">The sequence shown here is derived from an EMBL/GenBank/DDBJ whole genome shotgun (WGS) entry which is preliminary data.</text>
</comment>
<keyword evidence="10" id="KW-1185">Reference proteome</keyword>
<keyword evidence="2" id="KW-0805">Transcription regulation</keyword>
<evidence type="ECO:0000313" key="10">
    <source>
        <dbReference type="Proteomes" id="UP000614047"/>
    </source>
</evidence>
<protein>
    <submittedName>
        <fullName evidence="9">RNA polymerase sigma-70 factor (ECF subfamily)</fullName>
    </submittedName>
</protein>
<evidence type="ECO:0000256" key="6">
    <source>
        <dbReference type="SAM" id="MobiDB-lite"/>
    </source>
</evidence>
<dbReference type="Pfam" id="PF04542">
    <property type="entry name" value="Sigma70_r2"/>
    <property type="match status" value="1"/>
</dbReference>
<dbReference type="InterPro" id="IPR013325">
    <property type="entry name" value="RNA_pol_sigma_r2"/>
</dbReference>
<dbReference type="InterPro" id="IPR007627">
    <property type="entry name" value="RNA_pol_sigma70_r2"/>
</dbReference>
<gene>
    <name evidence="9" type="ORF">IW256_003728</name>
</gene>
<dbReference type="InterPro" id="IPR036388">
    <property type="entry name" value="WH-like_DNA-bd_sf"/>
</dbReference>
<dbReference type="Pfam" id="PF08281">
    <property type="entry name" value="Sigma70_r4_2"/>
    <property type="match status" value="1"/>
</dbReference>
<dbReference type="EMBL" id="JADOUA010000001">
    <property type="protein sequence ID" value="MBG6089615.1"/>
    <property type="molecule type" value="Genomic_DNA"/>
</dbReference>
<evidence type="ECO:0000256" key="2">
    <source>
        <dbReference type="ARBA" id="ARBA00023015"/>
    </source>
</evidence>
<comment type="similarity">
    <text evidence="1">Belongs to the sigma-70 factor family. ECF subfamily.</text>
</comment>
<keyword evidence="3" id="KW-0731">Sigma factor</keyword>
<feature type="domain" description="RNA polymerase sigma factor 70 region 4 type 2" evidence="8">
    <location>
        <begin position="129"/>
        <end position="181"/>
    </location>
</feature>
<keyword evidence="5" id="KW-0804">Transcription</keyword>
<dbReference type="PANTHER" id="PTHR43133">
    <property type="entry name" value="RNA POLYMERASE ECF-TYPE SIGMA FACTO"/>
    <property type="match status" value="1"/>
</dbReference>
<organism evidence="9 10">
    <name type="scientific">Actinomadura viridis</name>
    <dbReference type="NCBI Taxonomy" id="58110"/>
    <lineage>
        <taxon>Bacteria</taxon>
        <taxon>Bacillati</taxon>
        <taxon>Actinomycetota</taxon>
        <taxon>Actinomycetes</taxon>
        <taxon>Streptosporangiales</taxon>
        <taxon>Thermomonosporaceae</taxon>
        <taxon>Actinomadura</taxon>
    </lineage>
</organism>
<evidence type="ECO:0000256" key="4">
    <source>
        <dbReference type="ARBA" id="ARBA00023125"/>
    </source>
</evidence>
<dbReference type="CDD" id="cd06171">
    <property type="entry name" value="Sigma70_r4"/>
    <property type="match status" value="1"/>
</dbReference>
<dbReference type="SUPFAM" id="SSF88946">
    <property type="entry name" value="Sigma2 domain of RNA polymerase sigma factors"/>
    <property type="match status" value="1"/>
</dbReference>
<evidence type="ECO:0000256" key="5">
    <source>
        <dbReference type="ARBA" id="ARBA00023163"/>
    </source>
</evidence>
<dbReference type="RefSeq" id="WP_307828942.1">
    <property type="nucleotide sequence ID" value="NZ_BAABES010000004.1"/>
</dbReference>
<evidence type="ECO:0000313" key="9">
    <source>
        <dbReference type="EMBL" id="MBG6089615.1"/>
    </source>
</evidence>
<evidence type="ECO:0000259" key="8">
    <source>
        <dbReference type="Pfam" id="PF08281"/>
    </source>
</evidence>
<evidence type="ECO:0000259" key="7">
    <source>
        <dbReference type="Pfam" id="PF04542"/>
    </source>
</evidence>
<keyword evidence="4" id="KW-0238">DNA-binding</keyword>
<dbReference type="InterPro" id="IPR014284">
    <property type="entry name" value="RNA_pol_sigma-70_dom"/>
</dbReference>
<dbReference type="AlphaFoldDB" id="A0A931GJW8"/>
<dbReference type="SUPFAM" id="SSF88659">
    <property type="entry name" value="Sigma3 and sigma4 domains of RNA polymerase sigma factors"/>
    <property type="match status" value="1"/>
</dbReference>
<name>A0A931GJW8_9ACTN</name>
<evidence type="ECO:0000256" key="1">
    <source>
        <dbReference type="ARBA" id="ARBA00010641"/>
    </source>
</evidence>
<dbReference type="NCBIfam" id="TIGR02937">
    <property type="entry name" value="sigma70-ECF"/>
    <property type="match status" value="1"/>
</dbReference>
<dbReference type="InterPro" id="IPR013249">
    <property type="entry name" value="RNA_pol_sigma70_r4_t2"/>
</dbReference>
<dbReference type="GO" id="GO:0006352">
    <property type="term" value="P:DNA-templated transcription initiation"/>
    <property type="evidence" value="ECO:0007669"/>
    <property type="project" value="InterPro"/>
</dbReference>
<accession>A0A931GJW8</accession>
<dbReference type="Gene3D" id="1.10.10.10">
    <property type="entry name" value="Winged helix-like DNA-binding domain superfamily/Winged helix DNA-binding domain"/>
    <property type="match status" value="1"/>
</dbReference>
<dbReference type="Gene3D" id="1.10.1740.10">
    <property type="match status" value="1"/>
</dbReference>
<dbReference type="PANTHER" id="PTHR43133:SF8">
    <property type="entry name" value="RNA POLYMERASE SIGMA FACTOR HI_1459-RELATED"/>
    <property type="match status" value="1"/>
</dbReference>